<organism evidence="1">
    <name type="scientific">viral metagenome</name>
    <dbReference type="NCBI Taxonomy" id="1070528"/>
    <lineage>
        <taxon>unclassified sequences</taxon>
        <taxon>metagenomes</taxon>
        <taxon>organismal metagenomes</taxon>
    </lineage>
</organism>
<evidence type="ECO:0000313" key="1">
    <source>
        <dbReference type="EMBL" id="QHT97545.1"/>
    </source>
</evidence>
<evidence type="ECO:0008006" key="2">
    <source>
        <dbReference type="Google" id="ProtNLM"/>
    </source>
</evidence>
<protein>
    <recommendedName>
        <fullName evidence="2">Restriction endonuclease type IV Mrr domain-containing protein</fullName>
    </recommendedName>
</protein>
<reference evidence="1" key="1">
    <citation type="journal article" date="2020" name="Nature">
        <title>Giant virus diversity and host interactions through global metagenomics.</title>
        <authorList>
            <person name="Schulz F."/>
            <person name="Roux S."/>
            <person name="Paez-Espino D."/>
            <person name="Jungbluth S."/>
            <person name="Walsh D.A."/>
            <person name="Denef V.J."/>
            <person name="McMahon K.D."/>
            <person name="Konstantinidis K.T."/>
            <person name="Eloe-Fadrosh E.A."/>
            <person name="Kyrpides N.C."/>
            <person name="Woyke T."/>
        </authorList>
    </citation>
    <scope>NUCLEOTIDE SEQUENCE</scope>
    <source>
        <strain evidence="1">GVMAG-M-3300025138-11</strain>
    </source>
</reference>
<proteinExistence type="predicted"/>
<sequence length="440" mass="49949">MEKLFLELDLEINPWLKDIDISSNLKNLNKLLNLGKQISSLADISINPASSLLDPIHSEVVNLKQDMSTRNREIIQLSEHNNTNTQIINHKLETINTCVENSLSRYTDESKQQYKQLTNIVNKLTGDANTSSIKGCIGENFLEKVLKIGFQDDSIEVTASKGHESDIHLISSHFPKMLIESKLYSSPVNSTEIKKFYNDLDSTGINYGLFVSLSSSIIGHRRLEYKCIKGKHVVFIPNCGFENMNIIYGILFLREISQQNNKNISGDLLDEKCQLIYNSLKYLDILYENISKLKNDALKMKTTIDTQVNTLISNSIHTEVVVKSIILKMKENITDCLSDLDCSYTILEKDVVDDLIKGFIESNNKLENSIGNSLVIFTQKGYVIHEDRVKSKYSIRKNGDSISELKILKSKAQYTFKGGLTFDVKPNLDINYFNNLLEIL</sequence>
<dbReference type="AlphaFoldDB" id="A0A6C0IYM0"/>
<dbReference type="EMBL" id="MN740280">
    <property type="protein sequence ID" value="QHT97545.1"/>
    <property type="molecule type" value="Genomic_DNA"/>
</dbReference>
<accession>A0A6C0IYM0</accession>
<name>A0A6C0IYM0_9ZZZZ</name>